<comment type="caution">
    <text evidence="1">The sequence shown here is derived from an EMBL/GenBank/DDBJ whole genome shotgun (WGS) entry which is preliminary data.</text>
</comment>
<organism evidence="1 2">
    <name type="scientific">Bacillus cereus</name>
    <dbReference type="NCBI Taxonomy" id="1396"/>
    <lineage>
        <taxon>Bacteria</taxon>
        <taxon>Bacillati</taxon>
        <taxon>Bacillota</taxon>
        <taxon>Bacilli</taxon>
        <taxon>Bacillales</taxon>
        <taxon>Bacillaceae</taxon>
        <taxon>Bacillus</taxon>
        <taxon>Bacillus cereus group</taxon>
    </lineage>
</organism>
<dbReference type="AlphaFoldDB" id="A0A2C1E6N6"/>
<dbReference type="RefSeq" id="WP_098268630.1">
    <property type="nucleotide sequence ID" value="NZ_JAVIVZ010000025.1"/>
</dbReference>
<accession>A0A2C1E6N6</accession>
<dbReference type="Proteomes" id="UP000220900">
    <property type="component" value="Unassembled WGS sequence"/>
</dbReference>
<sequence>MDTHILKDVIEDAFSAIINCGEIGHMLKRFVFTTTYTPKQVEQEALYQQHYIIKNALDEVLVAYAI</sequence>
<name>A0A2C1E6N6_BACCE</name>
<proteinExistence type="predicted"/>
<evidence type="ECO:0000313" key="1">
    <source>
        <dbReference type="EMBL" id="PES94364.1"/>
    </source>
</evidence>
<evidence type="ECO:0000313" key="2">
    <source>
        <dbReference type="Proteomes" id="UP000220900"/>
    </source>
</evidence>
<protein>
    <submittedName>
        <fullName evidence="1">Uncharacterized protein</fullName>
    </submittedName>
</protein>
<dbReference type="EMBL" id="NTZF01000018">
    <property type="protein sequence ID" value="PES94364.1"/>
    <property type="molecule type" value="Genomic_DNA"/>
</dbReference>
<gene>
    <name evidence="1" type="ORF">CN491_17510</name>
</gene>
<reference evidence="1 2" key="1">
    <citation type="submission" date="2017-09" db="EMBL/GenBank/DDBJ databases">
        <title>Large-scale bioinformatics analysis of Bacillus genomes uncovers conserved roles of natural products in bacterial physiology.</title>
        <authorList>
            <consortium name="Agbiome Team Llc"/>
            <person name="Bleich R.M."/>
            <person name="Grubbs K.J."/>
            <person name="Santa Maria K.C."/>
            <person name="Allen S.E."/>
            <person name="Farag S."/>
            <person name="Shank E.A."/>
            <person name="Bowers A."/>
        </authorList>
    </citation>
    <scope>NUCLEOTIDE SEQUENCE [LARGE SCALE GENOMIC DNA]</scope>
    <source>
        <strain evidence="1 2">AFS002368</strain>
    </source>
</reference>